<reference evidence="3 4" key="1">
    <citation type="submission" date="2024-01" db="EMBL/GenBank/DDBJ databases">
        <title>Uliginosibacterium soil sp. nov.</title>
        <authorList>
            <person name="Lv Y."/>
        </authorList>
    </citation>
    <scope>NUCLEOTIDE SEQUENCE [LARGE SCALE GENOMIC DNA]</scope>
    <source>
        <strain evidence="3 4">H3</strain>
    </source>
</reference>
<organism evidence="3 4">
    <name type="scientific">Uliginosibacterium silvisoli</name>
    <dbReference type="NCBI Taxonomy" id="3114758"/>
    <lineage>
        <taxon>Bacteria</taxon>
        <taxon>Pseudomonadati</taxon>
        <taxon>Pseudomonadota</taxon>
        <taxon>Betaproteobacteria</taxon>
        <taxon>Rhodocyclales</taxon>
        <taxon>Zoogloeaceae</taxon>
        <taxon>Uliginosibacterium</taxon>
    </lineage>
</organism>
<dbReference type="PANTHER" id="PTHR30336">
    <property type="entry name" value="INNER MEMBRANE PROTEIN, PROBABLE PERMEASE"/>
    <property type="match status" value="1"/>
</dbReference>
<feature type="transmembrane region" description="Helical" evidence="1">
    <location>
        <begin position="12"/>
        <end position="34"/>
    </location>
</feature>
<proteinExistence type="predicted"/>
<protein>
    <submittedName>
        <fullName evidence="3">YdcF family protein</fullName>
    </submittedName>
</protein>
<keyword evidence="1" id="KW-0472">Membrane</keyword>
<feature type="domain" description="DUF218" evidence="2">
    <location>
        <begin position="83"/>
        <end position="247"/>
    </location>
</feature>
<dbReference type="CDD" id="cd06259">
    <property type="entry name" value="YdcF-like"/>
    <property type="match status" value="1"/>
</dbReference>
<dbReference type="Gene3D" id="3.40.50.620">
    <property type="entry name" value="HUPs"/>
    <property type="match status" value="1"/>
</dbReference>
<dbReference type="PANTHER" id="PTHR30336:SF4">
    <property type="entry name" value="ENVELOPE BIOGENESIS FACTOR ELYC"/>
    <property type="match status" value="1"/>
</dbReference>
<evidence type="ECO:0000259" key="2">
    <source>
        <dbReference type="Pfam" id="PF02698"/>
    </source>
</evidence>
<comment type="caution">
    <text evidence="3">The sequence shown here is derived from an EMBL/GenBank/DDBJ whole genome shotgun (WGS) entry which is preliminary data.</text>
</comment>
<name>A0ABU6K6E9_9RHOO</name>
<accession>A0ABU6K6E9</accession>
<dbReference type="RefSeq" id="WP_327600436.1">
    <property type="nucleotide sequence ID" value="NZ_JAYXHS010000003.1"/>
</dbReference>
<evidence type="ECO:0000313" key="3">
    <source>
        <dbReference type="EMBL" id="MEC5387467.1"/>
    </source>
</evidence>
<keyword evidence="1" id="KW-1133">Transmembrane helix</keyword>
<dbReference type="EMBL" id="JAYXHS010000003">
    <property type="protein sequence ID" value="MEC5387467.1"/>
    <property type="molecule type" value="Genomic_DNA"/>
</dbReference>
<dbReference type="Proteomes" id="UP001331561">
    <property type="component" value="Unassembled WGS sequence"/>
</dbReference>
<dbReference type="InterPro" id="IPR014729">
    <property type="entry name" value="Rossmann-like_a/b/a_fold"/>
</dbReference>
<dbReference type="Pfam" id="PF02698">
    <property type="entry name" value="DUF218"/>
    <property type="match status" value="1"/>
</dbReference>
<keyword evidence="4" id="KW-1185">Reference proteome</keyword>
<dbReference type="InterPro" id="IPR003848">
    <property type="entry name" value="DUF218"/>
</dbReference>
<gene>
    <name evidence="3" type="ORF">VVD49_17180</name>
</gene>
<dbReference type="InterPro" id="IPR051599">
    <property type="entry name" value="Cell_Envelope_Assoc"/>
</dbReference>
<evidence type="ECO:0000256" key="1">
    <source>
        <dbReference type="SAM" id="Phobius"/>
    </source>
</evidence>
<evidence type="ECO:0000313" key="4">
    <source>
        <dbReference type="Proteomes" id="UP001331561"/>
    </source>
</evidence>
<keyword evidence="1" id="KW-0812">Transmembrane</keyword>
<sequence>MTYPLAFVAKKWISLMLAPPALPFLITASGLLLLRFKPRTGKTLAWSGLLLWLFLSSPFGTNLLTEPLESYPPISAKQLTEVQAIVILAGGQRHTNEEFDGGPTVNRLTLERVRYGARLARETTLPILVSGGAPTGLHPESVLMAETLRVDFNIEAKWAETRSLDTEQNALNTAAILKQAGISRIALVTHAAHMRRAVGEFEAAGLTVTPAPMGFMNDGTRGEDFFDYWPSISSAYTGWYALHEWLGIAAQKIRFWRK</sequence>